<dbReference type="Proteomes" id="UP000230779">
    <property type="component" value="Unassembled WGS sequence"/>
</dbReference>
<sequence>MGKEVMRYGAELSDSADTDSGLGREVIQYLRRATTPAFPGVQDESPCAWIEGHFHTKEGIKFDK</sequence>
<dbReference type="AlphaFoldDB" id="A0A2M7RHG5"/>
<proteinExistence type="predicted"/>
<comment type="caution">
    <text evidence="1">The sequence shown here is derived from an EMBL/GenBank/DDBJ whole genome shotgun (WGS) entry which is preliminary data.</text>
</comment>
<protein>
    <submittedName>
        <fullName evidence="1">Uncharacterized protein</fullName>
    </submittedName>
</protein>
<dbReference type="EMBL" id="PFMD01000055">
    <property type="protein sequence ID" value="PIY96190.1"/>
    <property type="molecule type" value="Genomic_DNA"/>
</dbReference>
<evidence type="ECO:0000313" key="1">
    <source>
        <dbReference type="EMBL" id="PIY96190.1"/>
    </source>
</evidence>
<organism evidence="1 2">
    <name type="scientific">Candidatus Kerfeldbacteria bacterium CG_4_10_14_0_8_um_filter_42_10</name>
    <dbReference type="NCBI Taxonomy" id="2014248"/>
    <lineage>
        <taxon>Bacteria</taxon>
        <taxon>Candidatus Kerfeldiibacteriota</taxon>
    </lineage>
</organism>
<evidence type="ECO:0000313" key="2">
    <source>
        <dbReference type="Proteomes" id="UP000230779"/>
    </source>
</evidence>
<name>A0A2M7RHG5_9BACT</name>
<reference evidence="1 2" key="1">
    <citation type="submission" date="2017-09" db="EMBL/GenBank/DDBJ databases">
        <title>Depth-based differentiation of microbial function through sediment-hosted aquifers and enrichment of novel symbionts in the deep terrestrial subsurface.</title>
        <authorList>
            <person name="Probst A.J."/>
            <person name="Ladd B."/>
            <person name="Jarett J.K."/>
            <person name="Geller-Mcgrath D.E."/>
            <person name="Sieber C.M."/>
            <person name="Emerson J.B."/>
            <person name="Anantharaman K."/>
            <person name="Thomas B.C."/>
            <person name="Malmstrom R."/>
            <person name="Stieglmeier M."/>
            <person name="Klingl A."/>
            <person name="Woyke T."/>
            <person name="Ryan C.M."/>
            <person name="Banfield J.F."/>
        </authorList>
    </citation>
    <scope>NUCLEOTIDE SEQUENCE [LARGE SCALE GENOMIC DNA]</scope>
    <source>
        <strain evidence="1">CG_4_10_14_0_8_um_filter_42_10</strain>
    </source>
</reference>
<gene>
    <name evidence="1" type="ORF">COY66_04755</name>
</gene>
<accession>A0A2M7RHG5</accession>